<comment type="caution">
    <text evidence="2">The sequence shown here is derived from an EMBL/GenBank/DDBJ whole genome shotgun (WGS) entry which is preliminary data.</text>
</comment>
<dbReference type="AlphaFoldDB" id="A0A6V8N375"/>
<accession>A0A6V8N375</accession>
<evidence type="ECO:0000313" key="2">
    <source>
        <dbReference type="EMBL" id="GFO66956.1"/>
    </source>
</evidence>
<keyword evidence="3" id="KW-1185">Reference proteome</keyword>
<evidence type="ECO:0000313" key="3">
    <source>
        <dbReference type="Proteomes" id="UP000587586"/>
    </source>
</evidence>
<dbReference type="InterPro" id="IPR013424">
    <property type="entry name" value="Ice-binding_C"/>
</dbReference>
<feature type="domain" description="Ice-binding protein C-terminal" evidence="1">
    <location>
        <begin position="191"/>
        <end position="215"/>
    </location>
</feature>
<reference evidence="3" key="1">
    <citation type="submission" date="2020-06" db="EMBL/GenBank/DDBJ databases">
        <title>Draft genomic sequecing of Geomonas sp. Red745.</title>
        <authorList>
            <person name="Itoh H."/>
            <person name="Xu Z.X."/>
            <person name="Ushijima N."/>
            <person name="Masuda Y."/>
            <person name="Shiratori Y."/>
            <person name="Senoo K."/>
        </authorList>
    </citation>
    <scope>NUCLEOTIDE SEQUENCE [LARGE SCALE GENOMIC DNA]</scope>
    <source>
        <strain evidence="3">Red745</strain>
    </source>
</reference>
<dbReference type="RefSeq" id="WP_246329686.1">
    <property type="nucleotide sequence ID" value="NZ_BLXZ01000001.1"/>
</dbReference>
<dbReference type="EMBL" id="BLXZ01000001">
    <property type="protein sequence ID" value="GFO66956.1"/>
    <property type="molecule type" value="Genomic_DNA"/>
</dbReference>
<protein>
    <recommendedName>
        <fullName evidence="1">Ice-binding protein C-terminal domain-containing protein</fullName>
    </recommendedName>
</protein>
<proteinExistence type="predicted"/>
<dbReference type="Pfam" id="PF07589">
    <property type="entry name" value="PEP-CTERM"/>
    <property type="match status" value="1"/>
</dbReference>
<organism evidence="2 3">
    <name type="scientific">Geomonas limicola</name>
    <dbReference type="NCBI Taxonomy" id="2740186"/>
    <lineage>
        <taxon>Bacteria</taxon>
        <taxon>Pseudomonadati</taxon>
        <taxon>Thermodesulfobacteriota</taxon>
        <taxon>Desulfuromonadia</taxon>
        <taxon>Geobacterales</taxon>
        <taxon>Geobacteraceae</taxon>
        <taxon>Geomonas</taxon>
    </lineage>
</organism>
<dbReference type="NCBIfam" id="TIGR02595">
    <property type="entry name" value="PEP_CTERM"/>
    <property type="match status" value="1"/>
</dbReference>
<name>A0A6V8N375_9BACT</name>
<dbReference type="Proteomes" id="UP000587586">
    <property type="component" value="Unassembled WGS sequence"/>
</dbReference>
<gene>
    <name evidence="2" type="ORF">GMLC_05350</name>
</gene>
<sequence>MVVAIYPSLATFENGAGTTMKKILFIVCLMVLVASTSYATSFTATFTLGNQFSGYGGGSIDQSSLNGSPLAWDYCMDYPRHINAGGTYRADVNTDGILYGASTANVRQVAYLLHNYAQNGRGGAQDNLQTAIWEELGYWTFGQLSATAQALVTEADLSTANYVADFYWISPYSLDSNGGKEYVQAQVGPAPVPEPSTLLLLGAGLFGLAVAGKRRKNA</sequence>
<evidence type="ECO:0000259" key="1">
    <source>
        <dbReference type="Pfam" id="PF07589"/>
    </source>
</evidence>